<evidence type="ECO:0000313" key="2">
    <source>
        <dbReference type="EMBL" id="KAJ8335524.1"/>
    </source>
</evidence>
<feature type="region of interest" description="Disordered" evidence="1">
    <location>
        <begin position="89"/>
        <end position="116"/>
    </location>
</feature>
<keyword evidence="3" id="KW-1185">Reference proteome</keyword>
<name>A0A9Q1EB14_SYNKA</name>
<reference evidence="2" key="1">
    <citation type="journal article" date="2023" name="Science">
        <title>Genome structures resolve the early diversification of teleost fishes.</title>
        <authorList>
            <person name="Parey E."/>
            <person name="Louis A."/>
            <person name="Montfort J."/>
            <person name="Bouchez O."/>
            <person name="Roques C."/>
            <person name="Iampietro C."/>
            <person name="Lluch J."/>
            <person name="Castinel A."/>
            <person name="Donnadieu C."/>
            <person name="Desvignes T."/>
            <person name="Floi Bucao C."/>
            <person name="Jouanno E."/>
            <person name="Wen M."/>
            <person name="Mejri S."/>
            <person name="Dirks R."/>
            <person name="Jansen H."/>
            <person name="Henkel C."/>
            <person name="Chen W.J."/>
            <person name="Zahm M."/>
            <person name="Cabau C."/>
            <person name="Klopp C."/>
            <person name="Thompson A.W."/>
            <person name="Robinson-Rechavi M."/>
            <person name="Braasch I."/>
            <person name="Lecointre G."/>
            <person name="Bobe J."/>
            <person name="Postlethwait J.H."/>
            <person name="Berthelot C."/>
            <person name="Roest Crollius H."/>
            <person name="Guiguen Y."/>
        </authorList>
    </citation>
    <scope>NUCLEOTIDE SEQUENCE</scope>
    <source>
        <strain evidence="2">WJC10195</strain>
    </source>
</reference>
<feature type="region of interest" description="Disordered" evidence="1">
    <location>
        <begin position="342"/>
        <end position="392"/>
    </location>
</feature>
<feature type="compositionally biased region" description="Basic and acidic residues" evidence="1">
    <location>
        <begin position="301"/>
        <end position="311"/>
    </location>
</feature>
<feature type="compositionally biased region" description="Basic residues" evidence="1">
    <location>
        <begin position="351"/>
        <end position="377"/>
    </location>
</feature>
<evidence type="ECO:0000313" key="3">
    <source>
        <dbReference type="Proteomes" id="UP001152622"/>
    </source>
</evidence>
<protein>
    <submittedName>
        <fullName evidence="2">Uncharacterized protein</fullName>
    </submittedName>
</protein>
<feature type="compositionally biased region" description="Basic and acidic residues" evidence="1">
    <location>
        <begin position="378"/>
        <end position="392"/>
    </location>
</feature>
<proteinExistence type="predicted"/>
<feature type="region of interest" description="Disordered" evidence="1">
    <location>
        <begin position="154"/>
        <end position="207"/>
    </location>
</feature>
<feature type="compositionally biased region" description="Low complexity" evidence="1">
    <location>
        <begin position="184"/>
        <end position="194"/>
    </location>
</feature>
<feature type="compositionally biased region" description="Basic and acidic residues" evidence="1">
    <location>
        <begin position="89"/>
        <end position="98"/>
    </location>
</feature>
<dbReference type="Proteomes" id="UP001152622">
    <property type="component" value="Chromosome 20"/>
</dbReference>
<gene>
    <name evidence="2" type="ORF">SKAU_G00388660</name>
</gene>
<organism evidence="2 3">
    <name type="scientific">Synaphobranchus kaupii</name>
    <name type="common">Kaup's arrowtooth eel</name>
    <dbReference type="NCBI Taxonomy" id="118154"/>
    <lineage>
        <taxon>Eukaryota</taxon>
        <taxon>Metazoa</taxon>
        <taxon>Chordata</taxon>
        <taxon>Craniata</taxon>
        <taxon>Vertebrata</taxon>
        <taxon>Euteleostomi</taxon>
        <taxon>Actinopterygii</taxon>
        <taxon>Neopterygii</taxon>
        <taxon>Teleostei</taxon>
        <taxon>Anguilliformes</taxon>
        <taxon>Synaphobranchidae</taxon>
        <taxon>Synaphobranchus</taxon>
    </lineage>
</organism>
<feature type="compositionally biased region" description="Basic and acidic residues" evidence="1">
    <location>
        <begin position="197"/>
        <end position="207"/>
    </location>
</feature>
<feature type="compositionally biased region" description="Basic and acidic residues" evidence="1">
    <location>
        <begin position="156"/>
        <end position="173"/>
    </location>
</feature>
<accession>A0A9Q1EB14</accession>
<comment type="caution">
    <text evidence="2">The sequence shown here is derived from an EMBL/GenBank/DDBJ whole genome shotgun (WGS) entry which is preliminary data.</text>
</comment>
<dbReference type="EMBL" id="JAINUF010000020">
    <property type="protein sequence ID" value="KAJ8335524.1"/>
    <property type="molecule type" value="Genomic_DNA"/>
</dbReference>
<dbReference type="AlphaFoldDB" id="A0A9Q1EB14"/>
<sequence length="392" mass="43742">MSGGCSGGSERPSRQGMLVLLGGLQQSEGFLGEVGAIVEVAGRWEAVLPLLQAVAGGHGGRLRRGPLLLLERPVVLLLELLVGAGEHVEDGSGREGHDQYPAQDAAQRHHLAREAARHHVPVAHRRHGDDGPPVGGRDAAEVVRAGRQLALGQVHQRGEERDGHAEEEQEQAKLPHAPAHRQAQRLQAQRVAGQPHHVQDAERAHDAQHQAQFVQVALAPAGPLVLRGGALVLVLHQQGHVVGQDGHGVDDVEGPAGEGQLAARLQEAQQELQGEPGHAHRLHYEHVVALLRALALRRQREREREKGRQEEWEGGSETQREKEHISNWHFMSIKQRNLNLRKREEGIRRERDRKKGKRMRERGREKRKVKERKREKRRKQESETEKGSENER</sequence>
<evidence type="ECO:0000256" key="1">
    <source>
        <dbReference type="SAM" id="MobiDB-lite"/>
    </source>
</evidence>
<feature type="region of interest" description="Disordered" evidence="1">
    <location>
        <begin position="301"/>
        <end position="329"/>
    </location>
</feature>